<dbReference type="InterPro" id="IPR046231">
    <property type="entry name" value="DUF6264"/>
</dbReference>
<keyword evidence="1" id="KW-0472">Membrane</keyword>
<evidence type="ECO:0000313" key="3">
    <source>
        <dbReference type="Proteomes" id="UP000502035"/>
    </source>
</evidence>
<dbReference type="RefSeq" id="WP_166320713.1">
    <property type="nucleotide sequence ID" value="NZ_CP049866.1"/>
</dbReference>
<evidence type="ECO:0000313" key="2">
    <source>
        <dbReference type="EMBL" id="QIK77030.1"/>
    </source>
</evidence>
<dbReference type="KEGG" id="npi:G7071_17905"/>
<dbReference type="Proteomes" id="UP000502035">
    <property type="component" value="Chromosome"/>
</dbReference>
<name>A0A6G7YJX0_9ACTN</name>
<gene>
    <name evidence="2" type="ORF">G7071_17905</name>
</gene>
<reference evidence="2 3" key="1">
    <citation type="submission" date="2020-03" db="EMBL/GenBank/DDBJ databases">
        <title>Nocardioides sp. nov., isolated from fish.</title>
        <authorList>
            <person name="Hyun D.-W."/>
            <person name="Bae J.-W."/>
        </authorList>
    </citation>
    <scope>NUCLEOTIDE SEQUENCE [LARGE SCALE GENOMIC DNA]</scope>
    <source>
        <strain evidence="2 3">HDW12A</strain>
    </source>
</reference>
<dbReference type="AlphaFoldDB" id="A0A6G7YJX0"/>
<organism evidence="2 3">
    <name type="scientific">Nocardioides piscis</name>
    <dbReference type="NCBI Taxonomy" id="2714938"/>
    <lineage>
        <taxon>Bacteria</taxon>
        <taxon>Bacillati</taxon>
        <taxon>Actinomycetota</taxon>
        <taxon>Actinomycetes</taxon>
        <taxon>Propionibacteriales</taxon>
        <taxon>Nocardioidaceae</taxon>
        <taxon>Nocardioides</taxon>
    </lineage>
</organism>
<keyword evidence="1" id="KW-1133">Transmembrane helix</keyword>
<feature type="transmembrane region" description="Helical" evidence="1">
    <location>
        <begin position="20"/>
        <end position="42"/>
    </location>
</feature>
<keyword evidence="1" id="KW-0812">Transmembrane</keyword>
<feature type="transmembrane region" description="Helical" evidence="1">
    <location>
        <begin position="95"/>
        <end position="118"/>
    </location>
</feature>
<dbReference type="Pfam" id="PF19779">
    <property type="entry name" value="DUF6264"/>
    <property type="match status" value="1"/>
</dbReference>
<proteinExistence type="predicted"/>
<evidence type="ECO:0000256" key="1">
    <source>
        <dbReference type="SAM" id="Phobius"/>
    </source>
</evidence>
<sequence>MTTSAEAVAAQAPPAADRVVAVLLLVALGLVSPVVTFLALMFSMVSDGCGGGAPCNTDQIGLGIAVAGLAPWAALLGATLVVVKRVRQRRRAWWVPLVAALLGAVVFAAGALTAAAAVG</sequence>
<feature type="transmembrane region" description="Helical" evidence="1">
    <location>
        <begin position="62"/>
        <end position="83"/>
    </location>
</feature>
<dbReference type="EMBL" id="CP049866">
    <property type="protein sequence ID" value="QIK77030.1"/>
    <property type="molecule type" value="Genomic_DNA"/>
</dbReference>
<evidence type="ECO:0008006" key="4">
    <source>
        <dbReference type="Google" id="ProtNLM"/>
    </source>
</evidence>
<accession>A0A6G7YJX0</accession>
<keyword evidence="3" id="KW-1185">Reference proteome</keyword>
<protein>
    <recommendedName>
        <fullName evidence="4">Transmembrane protein</fullName>
    </recommendedName>
</protein>